<sequence length="560" mass="61210">MGHLEVAGISYSLADGRPLLADVRFRLGQGNVTAVIGPNGTGKTTLLRIITGELEAEDGAITRSGGLGVMPQFIGSVRDDSTVRDLLLTVSPAPVREVAARIDAAELEMMSDEGDAVAMRYAQALADWADVHGYDQENAFDFACVAALGVPYDRAKYRAVTSLSGGEQKRLVLELLLAGPDEVLLLDEPDNYLDVPGKIWLEGKLAETPKAVLLISHDRELLARAADRIVTLEPGVAGAVSWVHGGSFATYHQARLDRNSRLEELRRRWDEEHAKLKALVQMYKTKAAYMDSLASRYQAAKTRLFKFEEAGPPEELPLSQDVTIRLKGGRTAKRAVVCTELELTGLMQPFDLEIFYGERLAVLGANGSGKSHFLRLLAAGGSDPDIEHQPVSDTPVDPVRHTGTVVLGSRVRPGYFRQTHSHPELSGRTLLEILHRGDDHRAGMGREQAARALDRYGLARSGEQTFDTLSGGQQARLQILLLELSGATLLLLDEPTDNLDLHSAESLEQALDAFEGTVVAVTHDRTFARTFDAFLVFDASGSVARYDDPVWDVSRVQRTR</sequence>
<dbReference type="InterPro" id="IPR027417">
    <property type="entry name" value="P-loop_NTPase"/>
</dbReference>
<dbReference type="PANTHER" id="PTHR42855:SF1">
    <property type="entry name" value="ABC TRANSPORTER DOMAIN-CONTAINING PROTEIN"/>
    <property type="match status" value="1"/>
</dbReference>
<dbReference type="SMART" id="SM00382">
    <property type="entry name" value="AAA"/>
    <property type="match status" value="2"/>
</dbReference>
<dbReference type="EMBL" id="LT629710">
    <property type="protein sequence ID" value="SDO80944.1"/>
    <property type="molecule type" value="Genomic_DNA"/>
</dbReference>
<protein>
    <submittedName>
        <fullName evidence="4">ATPase components of ABC transporters with duplicated ATPase domains</fullName>
    </submittedName>
</protein>
<dbReference type="STRING" id="1090615.SAMN04515671_2041"/>
<dbReference type="AlphaFoldDB" id="A0A1H0MKS0"/>
<proteinExistence type="predicted"/>
<dbReference type="OrthoDB" id="3239744at2"/>
<dbReference type="PANTHER" id="PTHR42855">
    <property type="entry name" value="ABC TRANSPORTER ATP-BINDING SUBUNIT"/>
    <property type="match status" value="1"/>
</dbReference>
<evidence type="ECO:0000259" key="3">
    <source>
        <dbReference type="PROSITE" id="PS50893"/>
    </source>
</evidence>
<dbReference type="GO" id="GO:0005524">
    <property type="term" value="F:ATP binding"/>
    <property type="evidence" value="ECO:0007669"/>
    <property type="project" value="UniProtKB-KW"/>
</dbReference>
<dbReference type="GO" id="GO:0016887">
    <property type="term" value="F:ATP hydrolysis activity"/>
    <property type="evidence" value="ECO:0007669"/>
    <property type="project" value="InterPro"/>
</dbReference>
<dbReference type="RefSeq" id="WP_090475855.1">
    <property type="nucleotide sequence ID" value="NZ_LT629710.1"/>
</dbReference>
<keyword evidence="1" id="KW-0547">Nucleotide-binding</keyword>
<dbReference type="SUPFAM" id="SSF52540">
    <property type="entry name" value="P-loop containing nucleoside triphosphate hydrolases"/>
    <property type="match status" value="2"/>
</dbReference>
<dbReference type="InterPro" id="IPR003593">
    <property type="entry name" value="AAA+_ATPase"/>
</dbReference>
<evidence type="ECO:0000313" key="5">
    <source>
        <dbReference type="Proteomes" id="UP000198741"/>
    </source>
</evidence>
<organism evidence="4 5">
    <name type="scientific">Nakamurella panacisegetis</name>
    <dbReference type="NCBI Taxonomy" id="1090615"/>
    <lineage>
        <taxon>Bacteria</taxon>
        <taxon>Bacillati</taxon>
        <taxon>Actinomycetota</taxon>
        <taxon>Actinomycetes</taxon>
        <taxon>Nakamurellales</taxon>
        <taxon>Nakamurellaceae</taxon>
        <taxon>Nakamurella</taxon>
    </lineage>
</organism>
<dbReference type="Gene3D" id="3.40.50.300">
    <property type="entry name" value="P-loop containing nucleotide triphosphate hydrolases"/>
    <property type="match status" value="2"/>
</dbReference>
<dbReference type="Pfam" id="PF00005">
    <property type="entry name" value="ABC_tran"/>
    <property type="match status" value="2"/>
</dbReference>
<keyword evidence="5" id="KW-1185">Reference proteome</keyword>
<keyword evidence="2" id="KW-0067">ATP-binding</keyword>
<feature type="domain" description="ABC transporter" evidence="3">
    <location>
        <begin position="324"/>
        <end position="556"/>
    </location>
</feature>
<dbReference type="CDD" id="cd03221">
    <property type="entry name" value="ABCF_EF-3"/>
    <property type="match status" value="2"/>
</dbReference>
<dbReference type="InterPro" id="IPR003439">
    <property type="entry name" value="ABC_transporter-like_ATP-bd"/>
</dbReference>
<dbReference type="InterPro" id="IPR051309">
    <property type="entry name" value="ABCF_ATPase"/>
</dbReference>
<feature type="domain" description="ABC transporter" evidence="3">
    <location>
        <begin position="4"/>
        <end position="259"/>
    </location>
</feature>
<evidence type="ECO:0000256" key="1">
    <source>
        <dbReference type="ARBA" id="ARBA00022741"/>
    </source>
</evidence>
<accession>A0A1H0MKS0</accession>
<dbReference type="PROSITE" id="PS50893">
    <property type="entry name" value="ABC_TRANSPORTER_2"/>
    <property type="match status" value="2"/>
</dbReference>
<evidence type="ECO:0000256" key="2">
    <source>
        <dbReference type="ARBA" id="ARBA00022840"/>
    </source>
</evidence>
<evidence type="ECO:0000313" key="4">
    <source>
        <dbReference type="EMBL" id="SDO80944.1"/>
    </source>
</evidence>
<dbReference type="Proteomes" id="UP000198741">
    <property type="component" value="Chromosome I"/>
</dbReference>
<reference evidence="4 5" key="1">
    <citation type="submission" date="2016-10" db="EMBL/GenBank/DDBJ databases">
        <authorList>
            <person name="de Groot N.N."/>
        </authorList>
    </citation>
    <scope>NUCLEOTIDE SEQUENCE [LARGE SCALE GENOMIC DNA]</scope>
    <source>
        <strain evidence="5">P4-7,KCTC 19426,CECT 7604</strain>
    </source>
</reference>
<gene>
    <name evidence="4" type="ORF">SAMN04515671_2041</name>
</gene>
<name>A0A1H0MKS0_9ACTN</name>